<comment type="caution">
    <text evidence="1">The sequence shown here is derived from an EMBL/GenBank/DDBJ whole genome shotgun (WGS) entry which is preliminary data.</text>
</comment>
<name>A0A0F9KX64_9ZZZZ</name>
<gene>
    <name evidence="1" type="ORF">LCGC14_1350600</name>
</gene>
<reference evidence="1" key="1">
    <citation type="journal article" date="2015" name="Nature">
        <title>Complex archaea that bridge the gap between prokaryotes and eukaryotes.</title>
        <authorList>
            <person name="Spang A."/>
            <person name="Saw J.H."/>
            <person name="Jorgensen S.L."/>
            <person name="Zaremba-Niedzwiedzka K."/>
            <person name="Martijn J."/>
            <person name="Lind A.E."/>
            <person name="van Eijk R."/>
            <person name="Schleper C."/>
            <person name="Guy L."/>
            <person name="Ettema T.J."/>
        </authorList>
    </citation>
    <scope>NUCLEOTIDE SEQUENCE</scope>
</reference>
<organism evidence="1">
    <name type="scientific">marine sediment metagenome</name>
    <dbReference type="NCBI Taxonomy" id="412755"/>
    <lineage>
        <taxon>unclassified sequences</taxon>
        <taxon>metagenomes</taxon>
        <taxon>ecological metagenomes</taxon>
    </lineage>
</organism>
<protein>
    <submittedName>
        <fullName evidence="1">Uncharacterized protein</fullName>
    </submittedName>
</protein>
<dbReference type="AlphaFoldDB" id="A0A0F9KX64"/>
<proteinExistence type="predicted"/>
<evidence type="ECO:0000313" key="1">
    <source>
        <dbReference type="EMBL" id="KKM79366.1"/>
    </source>
</evidence>
<dbReference type="EMBL" id="LAZR01008345">
    <property type="protein sequence ID" value="KKM79366.1"/>
    <property type="molecule type" value="Genomic_DNA"/>
</dbReference>
<sequence length="88" mass="9441">MPTNRIVVEWSESGGLKARVYDNNGTEHDITAVFQQMSGATGVGSFGSKIELGNGTVETVIAFRPTAKELSFDTTQRVIDQILGALLP</sequence>
<accession>A0A0F9KX64</accession>